<keyword evidence="3" id="KW-1185">Reference proteome</keyword>
<dbReference type="EMBL" id="BAABME010006315">
    <property type="protein sequence ID" value="GAA0168014.1"/>
    <property type="molecule type" value="Genomic_DNA"/>
</dbReference>
<feature type="compositionally biased region" description="Basic and acidic residues" evidence="1">
    <location>
        <begin position="52"/>
        <end position="65"/>
    </location>
</feature>
<organism evidence="2 3">
    <name type="scientific">Lithospermum erythrorhizon</name>
    <name type="common">Purple gromwell</name>
    <name type="synonym">Lithospermum officinale var. erythrorhizon</name>
    <dbReference type="NCBI Taxonomy" id="34254"/>
    <lineage>
        <taxon>Eukaryota</taxon>
        <taxon>Viridiplantae</taxon>
        <taxon>Streptophyta</taxon>
        <taxon>Embryophyta</taxon>
        <taxon>Tracheophyta</taxon>
        <taxon>Spermatophyta</taxon>
        <taxon>Magnoliopsida</taxon>
        <taxon>eudicotyledons</taxon>
        <taxon>Gunneridae</taxon>
        <taxon>Pentapetalae</taxon>
        <taxon>asterids</taxon>
        <taxon>lamiids</taxon>
        <taxon>Boraginales</taxon>
        <taxon>Boraginaceae</taxon>
        <taxon>Boraginoideae</taxon>
        <taxon>Lithospermeae</taxon>
        <taxon>Lithospermum</taxon>
    </lineage>
</organism>
<sequence>MKSMDVPSADGTADGTVRRDGVTPSVTDTGAEEKKKSKKTKHKTGVDIGEAFEPKKKLNKEERAPKKARRTERKARKAVETITEARAAEEDVQETAEEEAPVDVRPTGSDSWNPTVEQDEAGIEEAEQGSDDEDVSAIIIKRRKAKGKLKINENRSTAGNKRIPKNFIVVSTENVALNYEEEQPKWRFVASQRIAAELMLSKKTKKNANITSILEEVGVMPTVETGGPYYP</sequence>
<gene>
    <name evidence="2" type="ORF">LIER_22831</name>
</gene>
<reference evidence="2 3" key="1">
    <citation type="submission" date="2024-01" db="EMBL/GenBank/DDBJ databases">
        <title>The complete chloroplast genome sequence of Lithospermum erythrorhizon: insights into the phylogenetic relationship among Boraginaceae species and the maternal lineages of purple gromwells.</title>
        <authorList>
            <person name="Okada T."/>
            <person name="Watanabe K."/>
        </authorList>
    </citation>
    <scope>NUCLEOTIDE SEQUENCE [LARGE SCALE GENOMIC DNA]</scope>
</reference>
<accession>A0AAV3QVF4</accession>
<feature type="compositionally biased region" description="Acidic residues" evidence="1">
    <location>
        <begin position="90"/>
        <end position="101"/>
    </location>
</feature>
<feature type="compositionally biased region" description="Acidic residues" evidence="1">
    <location>
        <begin position="117"/>
        <end position="135"/>
    </location>
</feature>
<evidence type="ECO:0000313" key="3">
    <source>
        <dbReference type="Proteomes" id="UP001454036"/>
    </source>
</evidence>
<feature type="region of interest" description="Disordered" evidence="1">
    <location>
        <begin position="1"/>
        <end position="135"/>
    </location>
</feature>
<evidence type="ECO:0000256" key="1">
    <source>
        <dbReference type="SAM" id="MobiDB-lite"/>
    </source>
</evidence>
<name>A0AAV3QVF4_LITER</name>
<dbReference type="Proteomes" id="UP001454036">
    <property type="component" value="Unassembled WGS sequence"/>
</dbReference>
<protein>
    <submittedName>
        <fullName evidence="2">Uncharacterized protein</fullName>
    </submittedName>
</protein>
<comment type="caution">
    <text evidence="2">The sequence shown here is derived from an EMBL/GenBank/DDBJ whole genome shotgun (WGS) entry which is preliminary data.</text>
</comment>
<evidence type="ECO:0000313" key="2">
    <source>
        <dbReference type="EMBL" id="GAA0168014.1"/>
    </source>
</evidence>
<proteinExistence type="predicted"/>
<feature type="compositionally biased region" description="Basic residues" evidence="1">
    <location>
        <begin position="66"/>
        <end position="76"/>
    </location>
</feature>
<dbReference type="AlphaFoldDB" id="A0AAV3QVF4"/>